<evidence type="ECO:0000313" key="2">
    <source>
        <dbReference type="EMBL" id="KAF1812815.1"/>
    </source>
</evidence>
<reference evidence="2 4" key="1">
    <citation type="submission" date="2020-01" db="EMBL/GenBank/DDBJ databases">
        <authorList>
            <consortium name="DOE Joint Genome Institute"/>
            <person name="Haridas S."/>
            <person name="Albert R."/>
            <person name="Binder M."/>
            <person name="Bloem J."/>
            <person name="Labutti K."/>
            <person name="Salamov A."/>
            <person name="Andreopoulos B."/>
            <person name="Baker S.E."/>
            <person name="Barry K."/>
            <person name="Bills G."/>
            <person name="Bluhm B.H."/>
            <person name="Cannon C."/>
            <person name="Castanera R."/>
            <person name="Culley D.E."/>
            <person name="Daum C."/>
            <person name="Ezra D."/>
            <person name="Gonzalez J.B."/>
            <person name="Henrissat B."/>
            <person name="Kuo A."/>
            <person name="Liang C."/>
            <person name="Lipzen A."/>
            <person name="Lutzoni F."/>
            <person name="Magnuson J."/>
            <person name="Mondo S."/>
            <person name="Nolan M."/>
            <person name="Ohm R."/>
            <person name="Pangilinan J."/>
            <person name="Park H.-J."/>
            <person name="Ramirez L."/>
            <person name="Alfaro M."/>
            <person name="Sun H."/>
            <person name="Tritt A."/>
            <person name="Yoshinaga Y."/>
            <person name="Zwiers L.-H."/>
            <person name="Turgeon B.G."/>
            <person name="Goodwin S.B."/>
            <person name="Spatafora J.W."/>
            <person name="Crous P.W."/>
            <person name="Grigoriev I.V."/>
        </authorList>
    </citation>
    <scope>NUCLEOTIDE SEQUENCE</scope>
    <source>
        <strain evidence="2 4">CBS 781.70</strain>
    </source>
</reference>
<dbReference type="OrthoDB" id="5334244at2759"/>
<dbReference type="GeneID" id="54419929"/>
<reference evidence="4" key="3">
    <citation type="submission" date="2025-04" db="UniProtKB">
        <authorList>
            <consortium name="RefSeq"/>
        </authorList>
    </citation>
    <scope>IDENTIFICATION</scope>
    <source>
        <strain evidence="4">CBS 781.70</strain>
    </source>
</reference>
<evidence type="ECO:0000313" key="4">
    <source>
        <dbReference type="RefSeq" id="XP_033534446.1"/>
    </source>
</evidence>
<proteinExistence type="predicted"/>
<gene>
    <name evidence="2 4" type="ORF">P152DRAFT_458008</name>
</gene>
<keyword evidence="3" id="KW-1185">Reference proteome</keyword>
<name>A0A6G1G3Y9_9PEZI</name>
<dbReference type="RefSeq" id="XP_033534446.1">
    <property type="nucleotide sequence ID" value="XM_033679359.1"/>
</dbReference>
<dbReference type="Proteomes" id="UP000504638">
    <property type="component" value="Unplaced"/>
</dbReference>
<feature type="compositionally biased region" description="Low complexity" evidence="1">
    <location>
        <begin position="31"/>
        <end position="44"/>
    </location>
</feature>
<accession>A0A6G1G3Y9</accession>
<dbReference type="AlphaFoldDB" id="A0A6G1G3Y9"/>
<feature type="compositionally biased region" description="Basic and acidic residues" evidence="1">
    <location>
        <begin position="52"/>
        <end position="63"/>
    </location>
</feature>
<evidence type="ECO:0000256" key="1">
    <source>
        <dbReference type="SAM" id="MobiDB-lite"/>
    </source>
</evidence>
<protein>
    <submittedName>
        <fullName evidence="2 4">Uncharacterized protein</fullName>
    </submittedName>
</protein>
<evidence type="ECO:0000313" key="3">
    <source>
        <dbReference type="Proteomes" id="UP000504638"/>
    </source>
</evidence>
<feature type="compositionally biased region" description="Basic and acidic residues" evidence="1">
    <location>
        <begin position="70"/>
        <end position="99"/>
    </location>
</feature>
<reference evidence="4" key="2">
    <citation type="submission" date="2020-04" db="EMBL/GenBank/DDBJ databases">
        <authorList>
            <consortium name="NCBI Genome Project"/>
        </authorList>
    </citation>
    <scope>NUCLEOTIDE SEQUENCE</scope>
    <source>
        <strain evidence="4">CBS 781.70</strain>
    </source>
</reference>
<feature type="compositionally biased region" description="Basic and acidic residues" evidence="1">
    <location>
        <begin position="110"/>
        <end position="134"/>
    </location>
</feature>
<sequence>MSATFGRSIPKALTRLQPSRNHLPSFPKRTPPSSLLPPTAAPRPFSSASTLRDTDKPDKDKKAVHGAKPKILDEDPPLEKDQAEDVKQHNREMDTRAERAAVSVSVDDAPQDKVPKGFWSDPDKRAEEKPKKTK</sequence>
<feature type="region of interest" description="Disordered" evidence="1">
    <location>
        <begin position="1"/>
        <end position="134"/>
    </location>
</feature>
<dbReference type="EMBL" id="ML975156">
    <property type="protein sequence ID" value="KAF1812815.1"/>
    <property type="molecule type" value="Genomic_DNA"/>
</dbReference>
<organism evidence="2">
    <name type="scientific">Eremomyces bilateralis CBS 781.70</name>
    <dbReference type="NCBI Taxonomy" id="1392243"/>
    <lineage>
        <taxon>Eukaryota</taxon>
        <taxon>Fungi</taxon>
        <taxon>Dikarya</taxon>
        <taxon>Ascomycota</taxon>
        <taxon>Pezizomycotina</taxon>
        <taxon>Dothideomycetes</taxon>
        <taxon>Dothideomycetes incertae sedis</taxon>
        <taxon>Eremomycetales</taxon>
        <taxon>Eremomycetaceae</taxon>
        <taxon>Eremomyces</taxon>
    </lineage>
</organism>